<comment type="subcellular location">
    <subcellularLocation>
        <location evidence="5">Cytoplasm</location>
    </subcellularLocation>
</comment>
<name>A0A7S7SQ55_PALFE</name>
<dbReference type="EC" id="3.1.-.-" evidence="5"/>
<dbReference type="InterPro" id="IPR012337">
    <property type="entry name" value="RNaseH-like_sf"/>
</dbReference>
<dbReference type="EMBL" id="CP063849">
    <property type="protein sequence ID" value="QOY92256.1"/>
    <property type="molecule type" value="Genomic_DNA"/>
</dbReference>
<evidence type="ECO:0000256" key="4">
    <source>
        <dbReference type="ARBA" id="ARBA00022801"/>
    </source>
</evidence>
<evidence type="ECO:0000313" key="7">
    <source>
        <dbReference type="EMBL" id="QOY92256.1"/>
    </source>
</evidence>
<evidence type="ECO:0000313" key="8">
    <source>
        <dbReference type="Proteomes" id="UP000593892"/>
    </source>
</evidence>
<dbReference type="CDD" id="cd16964">
    <property type="entry name" value="YqgF"/>
    <property type="match status" value="1"/>
</dbReference>
<keyword evidence="2 5" id="KW-0690">Ribosome biogenesis</keyword>
<dbReference type="GO" id="GO:0016788">
    <property type="term" value="F:hydrolase activity, acting on ester bonds"/>
    <property type="evidence" value="ECO:0007669"/>
    <property type="project" value="UniProtKB-UniRule"/>
</dbReference>
<sequence length="148" mass="16551">MANVDGRVLALDVGRKRIGLAVSDSMGLAQGLDTLLRKTMREDVARLRQIAMERKVSLFLVGLPLNMRGDEGEMAEFVRTFARKLEDGTGLPVKFQDERLTSVEAESRLQERGMSLERMLKEKRKGAVDRLAAMILLEDYLRAGGEAE</sequence>
<dbReference type="Proteomes" id="UP000593892">
    <property type="component" value="Chromosome"/>
</dbReference>
<dbReference type="KEGG" id="pfer:IRI77_34510"/>
<keyword evidence="8" id="KW-1185">Reference proteome</keyword>
<dbReference type="InterPro" id="IPR006641">
    <property type="entry name" value="YqgF/RNaseH-like_dom"/>
</dbReference>
<dbReference type="NCBIfam" id="TIGR00250">
    <property type="entry name" value="RNAse_H_YqgF"/>
    <property type="match status" value="1"/>
</dbReference>
<organism evidence="7 8">
    <name type="scientific">Paludibaculum fermentans</name>
    <dbReference type="NCBI Taxonomy" id="1473598"/>
    <lineage>
        <taxon>Bacteria</taxon>
        <taxon>Pseudomonadati</taxon>
        <taxon>Acidobacteriota</taxon>
        <taxon>Terriglobia</taxon>
        <taxon>Bryobacterales</taxon>
        <taxon>Bryobacteraceae</taxon>
        <taxon>Paludibaculum</taxon>
    </lineage>
</organism>
<reference evidence="7 8" key="1">
    <citation type="submission" date="2020-10" db="EMBL/GenBank/DDBJ databases">
        <title>Complete genome sequence of Paludibaculum fermentans P105T, a facultatively anaerobic acidobacterium capable of dissimilatory Fe(III) reduction.</title>
        <authorList>
            <person name="Dedysh S.N."/>
            <person name="Beletsky A.V."/>
            <person name="Kulichevskaya I.S."/>
            <person name="Mardanov A.V."/>
            <person name="Ravin N.V."/>
        </authorList>
    </citation>
    <scope>NUCLEOTIDE SEQUENCE [LARGE SCALE GENOMIC DNA]</scope>
    <source>
        <strain evidence="7 8">P105</strain>
    </source>
</reference>
<dbReference type="AlphaFoldDB" id="A0A7S7SQ55"/>
<dbReference type="GO" id="GO:0005829">
    <property type="term" value="C:cytosol"/>
    <property type="evidence" value="ECO:0007669"/>
    <property type="project" value="TreeGrafter"/>
</dbReference>
<comment type="function">
    <text evidence="5">Could be a nuclease involved in processing of the 5'-end of pre-16S rRNA.</text>
</comment>
<dbReference type="GO" id="GO:0000967">
    <property type="term" value="P:rRNA 5'-end processing"/>
    <property type="evidence" value="ECO:0007669"/>
    <property type="project" value="UniProtKB-UniRule"/>
</dbReference>
<feature type="domain" description="YqgF/RNase H-like" evidence="6">
    <location>
        <begin position="6"/>
        <end position="105"/>
    </location>
</feature>
<proteinExistence type="inferred from homology"/>
<dbReference type="HAMAP" id="MF_00651">
    <property type="entry name" value="Nuclease_YqgF"/>
    <property type="match status" value="1"/>
</dbReference>
<dbReference type="InterPro" id="IPR037027">
    <property type="entry name" value="YqgF/RNaseH-like_dom_sf"/>
</dbReference>
<keyword evidence="4 5" id="KW-0378">Hydrolase</keyword>
<comment type="similarity">
    <text evidence="5">Belongs to the YqgF HJR family.</text>
</comment>
<evidence type="ECO:0000256" key="5">
    <source>
        <dbReference type="HAMAP-Rule" id="MF_00651"/>
    </source>
</evidence>
<gene>
    <name evidence="7" type="primary">ruvX</name>
    <name evidence="7" type="ORF">IRI77_34510</name>
</gene>
<evidence type="ECO:0000259" key="6">
    <source>
        <dbReference type="SMART" id="SM00732"/>
    </source>
</evidence>
<dbReference type="Pfam" id="PF03652">
    <property type="entry name" value="RuvX"/>
    <property type="match status" value="1"/>
</dbReference>
<dbReference type="PANTHER" id="PTHR33317">
    <property type="entry name" value="POLYNUCLEOTIDYL TRANSFERASE, RIBONUCLEASE H-LIKE SUPERFAMILY PROTEIN"/>
    <property type="match status" value="1"/>
</dbReference>
<evidence type="ECO:0000256" key="3">
    <source>
        <dbReference type="ARBA" id="ARBA00022722"/>
    </source>
</evidence>
<dbReference type="PANTHER" id="PTHR33317:SF4">
    <property type="entry name" value="POLYNUCLEOTIDYL TRANSFERASE, RIBONUCLEASE H-LIKE SUPERFAMILY PROTEIN"/>
    <property type="match status" value="1"/>
</dbReference>
<accession>A0A7S7SQ55</accession>
<dbReference type="SUPFAM" id="SSF53098">
    <property type="entry name" value="Ribonuclease H-like"/>
    <property type="match status" value="1"/>
</dbReference>
<dbReference type="Gene3D" id="3.30.420.140">
    <property type="entry name" value="YqgF/RNase H-like domain"/>
    <property type="match status" value="1"/>
</dbReference>
<dbReference type="SMART" id="SM00732">
    <property type="entry name" value="YqgFc"/>
    <property type="match status" value="1"/>
</dbReference>
<keyword evidence="3 5" id="KW-0540">Nuclease</keyword>
<evidence type="ECO:0000256" key="2">
    <source>
        <dbReference type="ARBA" id="ARBA00022517"/>
    </source>
</evidence>
<dbReference type="InterPro" id="IPR005227">
    <property type="entry name" value="YqgF"/>
</dbReference>
<dbReference type="GO" id="GO:0004518">
    <property type="term" value="F:nuclease activity"/>
    <property type="evidence" value="ECO:0007669"/>
    <property type="project" value="UniProtKB-KW"/>
</dbReference>
<evidence type="ECO:0000256" key="1">
    <source>
        <dbReference type="ARBA" id="ARBA00022490"/>
    </source>
</evidence>
<protein>
    <recommendedName>
        <fullName evidence="5">Putative pre-16S rRNA nuclease</fullName>
        <ecNumber evidence="5">3.1.-.-</ecNumber>
    </recommendedName>
</protein>
<keyword evidence="1 5" id="KW-0963">Cytoplasm</keyword>